<dbReference type="RefSeq" id="XP_065650218.1">
    <property type="nucleotide sequence ID" value="XM_065794146.1"/>
</dbReference>
<dbReference type="GeneID" id="136078377"/>
<gene>
    <name evidence="2" type="primary">LOC136078377</name>
</gene>
<name>A0ABM4BMB6_HYDVU</name>
<evidence type="ECO:0000313" key="1">
    <source>
        <dbReference type="Proteomes" id="UP001652625"/>
    </source>
</evidence>
<protein>
    <submittedName>
        <fullName evidence="2">Uncharacterized protein LOC136078377</fullName>
    </submittedName>
</protein>
<sequence>MIQYATTYHMLRCLICFNKIQDCTWHCDAMMGIDSCYDITSEHVIESMIRSGCKVAYISMLHPALIQDAAVLTIPELKVVIARSLFSDAANHLAVIGDNTLRLKNTTQTKCYTASQWLKNEDKPWEFHNDNTFNGKYCDDVVCHIGETIYKHKYSVWSSWILPQEFTFNFEDMTYAVNFEVIFDYLGYYLFRLVVGKVKNVKLNPSTYAFYTVSDADLFYSLDNTLLGLEQACIKIGFLIKSAMPLALHRGFDEKSDDKIDATIMMGLRSYVTVNGLNVQNNTPHPGMVLADMKCIDAFRRIINSHEKLKRSNKIVNLEYDGRFAWVDAFAYGAKQFFLLRWSSLSRKTVSINDIIYFNDRQANCMGNYIQSKRKRHDVYLPSNTVIRATAHKFASKNMIVYLHDEFLLSLPDIYPVTFVSNDDDYPVLMPASSPFVGWFDRVIIINDRDFQNVDYIVSITKNYTRVNIVYLDLLDVYSGEVYGTCVNEIILNFNYWRRVGHFLMCGGKSGCSCPRIEKSIMIRRKLGDFTFNNYAYCIASLIPNITLLGHSEQVRLNLNTGVMDKNIVLKDKFNYVWSKDGDNIFIDDRISTTSYNFCKYQHYGIDNGLPESIGLIRYNSSVKLTDRTITSDFKHAILVSYRGNILYLFKDNCVRSNVEIWVRDFKYIGDSIHVFRSYYTIGSVDTECLPILCVDEAKNNTITVCDWQEPEIWVKNQLPLPYGRYLDRTLENILIFNILDTNVEYADYFGKPSIIKRRFYHLKEMVDCDCGLSYHEEFEENHVCLNEIVRYPLGIAFKRKFKSPSLIRMINTNKVEYIDGVKYVTPIVNYDTHCCCGKYARTVCDNKIHGTCGDRYEFANCCPCYISKNSPPVGKASYAIKTLNGYVQVESKDANCIVRFNKKRLDSYVKFNSYLCSDCRFHTGVKCFKSLESYVRHKFEACSKNDIAILNENPLPTMYDTKEHIGPYYSAHGEHYCTETHGDVDDDYIGDVTINCHSCYPTNKFNMVEIINSAKFKIEDNYCVSEAKAKFYFDGHLVSTYDSFGKVFGLDFEENGDKYAISYYNTVKLYLNIADHEVFFSSQYQLHTVQFKDDTLSITNGDEYVCNIGTSLECTADEYWFKFYRGVDYILYKDNYYLLSRWPLYVSEPTAPLESYSDDDLIEDDLPTYIVEEYDDYILYPYPSGVCVNKIIGKPLYEHRDLNTLLQAMENRVVPFSDINSAEVSLSTAIMEYDVCEKPISVRLQDLDKIVIPYKDRWFTTGITKSKPITHSGTIGGIIVGLDTVGFEPSDLCMGDIICGKFGDMYSYIRVYKLPHWYHIITCDLTFCDVVYGGGYYYIGSTAGGLTQGDILMFKNGNIITDGCLTSGLSVYIVLRQTSAPNDLINRRDFSVSKLNTVVKHVFDCFHTKHNAQQVDDLTVFGVTDNGYSLFKNNKGFIGNFGTLKYDHQQFGNIVIADKYILCSVDNNIIADVCDIPQSGNRFFIYYDNICEPQFVIPTYNFNDKSWFKIGYVTAIGTHTSNVNKISTVDIGELRIGDIICPIECERYAYIRVSWLPYNIHIITTQLKDVTISYVSGKYIVENDSGLIKKHDVILFVNGVKVTSKTRFDLRNVYILYRESYTPTSDFGDINSVGVVVSPNIFDYDIVSLRDCVYSYNLAVLPSCFYTYTSKYALKFTIGFGIATQSDIRLPSKNNVFVRLFSKPFRYIIVVGSLDAADVAQADGYVVVINPICGFEANDVIMFADGSFIRDVNMVDNVQRVYCVYRIAPERYPLKCIYDNVINAHNGNFSVSEELELRKIGDIVGMKYIYATFGHVNKMYLLNNLFLHNTLDHKVCIVKDRVFLNDIELIQYGSVVLYLVSILLSANGKLVNDVSDVFGLNISLLVLYPLVKYEHIDAVRFSESDVDVTEYVGVLKPYSVEKYSQTVINVIDQQSNNLGKEGSIGGVYELLNSMLNNISEVYNTPLNSLTLSGCVSSNAGLHSIPQNNTIIDSTFKLSTVLPSAPPITDLTKPDIINACNVSSDNNVLRVINVESENGNYSDITSVKKNYVDDFVDSQNIVSVVSTLLNDILTKVVKSDYISKTDNTYRLDIINIKSNCQDACNVSRNTSSESSELLSNAFGRGNDSEIIGKTDVIKKCVDDLVDSQNAVNLSASSNHQNINDDSSSLTIVSTSWNDTPVKVVKSDCILKTDDIYKCKCGGIRIRSIRSSMYICSIRSIGIYVAYT</sequence>
<dbReference type="Proteomes" id="UP001652625">
    <property type="component" value="Chromosome 03"/>
</dbReference>
<reference evidence="2" key="1">
    <citation type="submission" date="2025-08" db="UniProtKB">
        <authorList>
            <consortium name="RefSeq"/>
        </authorList>
    </citation>
    <scope>IDENTIFICATION</scope>
</reference>
<organism evidence="1 2">
    <name type="scientific">Hydra vulgaris</name>
    <name type="common">Hydra</name>
    <name type="synonym">Hydra attenuata</name>
    <dbReference type="NCBI Taxonomy" id="6087"/>
    <lineage>
        <taxon>Eukaryota</taxon>
        <taxon>Metazoa</taxon>
        <taxon>Cnidaria</taxon>
        <taxon>Hydrozoa</taxon>
        <taxon>Hydroidolina</taxon>
        <taxon>Anthoathecata</taxon>
        <taxon>Aplanulata</taxon>
        <taxon>Hydridae</taxon>
        <taxon>Hydra</taxon>
    </lineage>
</organism>
<proteinExistence type="predicted"/>
<evidence type="ECO:0000313" key="2">
    <source>
        <dbReference type="RefSeq" id="XP_065650218.1"/>
    </source>
</evidence>
<keyword evidence="1" id="KW-1185">Reference proteome</keyword>
<accession>A0ABM4BMB6</accession>